<dbReference type="EC" id="3.4.21.53" evidence="1"/>
<dbReference type="InterPro" id="IPR036034">
    <property type="entry name" value="PDZ_sf"/>
</dbReference>
<comment type="catalytic activity">
    <reaction evidence="1">
        <text>Hydrolysis of proteins in presence of ATP.</text>
        <dbReference type="EC" id="3.4.21.53"/>
    </reaction>
</comment>
<keyword evidence="6" id="KW-1185">Reference proteome</keyword>
<dbReference type="PROSITE" id="PS50106">
    <property type="entry name" value="PDZ"/>
    <property type="match status" value="1"/>
</dbReference>
<protein>
    <recommendedName>
        <fullName evidence="1">endopeptidase La</fullName>
        <ecNumber evidence="1">3.4.21.53</ecNumber>
    </recommendedName>
</protein>
<comment type="similarity">
    <text evidence="1">Belongs to the peptidase S16 family.</text>
</comment>
<keyword evidence="1" id="KW-0645">Protease</keyword>
<reference evidence="6" key="1">
    <citation type="journal article" date="2019" name="Int. J. Syst. Evol. Microbiol.">
        <title>The Global Catalogue of Microorganisms (GCM) 10K type strain sequencing project: providing services to taxonomists for standard genome sequencing and annotation.</title>
        <authorList>
            <consortium name="The Broad Institute Genomics Platform"/>
            <consortium name="The Broad Institute Genome Sequencing Center for Infectious Disease"/>
            <person name="Wu L."/>
            <person name="Ma J."/>
        </authorList>
    </citation>
    <scope>NUCLEOTIDE SEQUENCE [LARGE SCALE GENOMIC DNA]</scope>
    <source>
        <strain evidence="6">CGMCC 4.7181</strain>
    </source>
</reference>
<feature type="domain" description="PDZ" evidence="3">
    <location>
        <begin position="131"/>
        <end position="189"/>
    </location>
</feature>
<keyword evidence="2" id="KW-0812">Transmembrane</keyword>
<name>A0ABQ2MWE9_9MICO</name>
<dbReference type="InterPro" id="IPR014721">
    <property type="entry name" value="Ribsml_uS5_D2-typ_fold_subgr"/>
</dbReference>
<accession>A0ABQ2MWE9</accession>
<gene>
    <name evidence="5" type="ORF">GCM10010910_02110</name>
</gene>
<dbReference type="InterPro" id="IPR001478">
    <property type="entry name" value="PDZ"/>
</dbReference>
<evidence type="ECO:0000313" key="5">
    <source>
        <dbReference type="EMBL" id="GGO59353.1"/>
    </source>
</evidence>
<dbReference type="SUPFAM" id="SSF50156">
    <property type="entry name" value="PDZ domain-like"/>
    <property type="match status" value="1"/>
</dbReference>
<proteinExistence type="inferred from homology"/>
<sequence>MTEAIESTRRWSRRLTVGVSALIVSIVALLVMSFLPTGYVLEQPGPVFNTLGHVTNADDEDVPLISVADADTYDTSGSLSLTTVQVVGDREHPLSWTELALAWFRPSQAVVPVDAIFPEGETSEQREQANAVMMDDSQSKASAAALNALGYDVPADISVVSLVDGSPAEGILEEGDRILAAGGEKITDVMQLRDLIGAGEGAPVTLTIERDDETRDVEVTPEKTELDGEESWAIGVSLMNGYELPVEIAIQLNNVGGPSAGMMFALGIVDTLTPGEMTGGEHIAGTGTIEADGTVGPIGGIRQKLYGARDAGNDYFLAPESNCNEVVGHVPSGLQVISTSTLEESIEAVEAIAQGDTENLPTCAGS</sequence>
<dbReference type="Gene3D" id="3.30.230.10">
    <property type="match status" value="1"/>
</dbReference>
<evidence type="ECO:0000259" key="3">
    <source>
        <dbReference type="PROSITE" id="PS50106"/>
    </source>
</evidence>
<dbReference type="PROSITE" id="PS51786">
    <property type="entry name" value="LON_PROTEOLYTIC"/>
    <property type="match status" value="1"/>
</dbReference>
<feature type="active site" evidence="1">
    <location>
        <position position="259"/>
    </location>
</feature>
<keyword evidence="2" id="KW-1133">Transmembrane helix</keyword>
<dbReference type="EMBL" id="BMMQ01000001">
    <property type="protein sequence ID" value="GGO59353.1"/>
    <property type="molecule type" value="Genomic_DNA"/>
</dbReference>
<feature type="transmembrane region" description="Helical" evidence="2">
    <location>
        <begin position="15"/>
        <end position="35"/>
    </location>
</feature>
<dbReference type="InterPro" id="IPR008269">
    <property type="entry name" value="Lon_proteolytic"/>
</dbReference>
<evidence type="ECO:0000259" key="4">
    <source>
        <dbReference type="PROSITE" id="PS51786"/>
    </source>
</evidence>
<evidence type="ECO:0000256" key="1">
    <source>
        <dbReference type="PROSITE-ProRule" id="PRU01122"/>
    </source>
</evidence>
<dbReference type="InterPro" id="IPR027065">
    <property type="entry name" value="Lon_Prtase"/>
</dbReference>
<keyword evidence="1" id="KW-0378">Hydrolase</keyword>
<dbReference type="InterPro" id="IPR020568">
    <property type="entry name" value="Ribosomal_Su5_D2-typ_SF"/>
</dbReference>
<feature type="domain" description="Lon proteolytic" evidence="4">
    <location>
        <begin position="254"/>
        <end position="352"/>
    </location>
</feature>
<dbReference type="PANTHER" id="PTHR10046">
    <property type="entry name" value="ATP DEPENDENT LON PROTEASE FAMILY MEMBER"/>
    <property type="match status" value="1"/>
</dbReference>
<dbReference type="Pfam" id="PF17820">
    <property type="entry name" value="PDZ_6"/>
    <property type="match status" value="1"/>
</dbReference>
<evidence type="ECO:0000256" key="2">
    <source>
        <dbReference type="SAM" id="Phobius"/>
    </source>
</evidence>
<keyword evidence="1" id="KW-0720">Serine protease</keyword>
<dbReference type="InterPro" id="IPR041489">
    <property type="entry name" value="PDZ_6"/>
</dbReference>
<feature type="active site" evidence="1">
    <location>
        <position position="304"/>
    </location>
</feature>
<dbReference type="CDD" id="cd23081">
    <property type="entry name" value="cpPDZ_EcRseP-like"/>
    <property type="match status" value="1"/>
</dbReference>
<evidence type="ECO:0000313" key="6">
    <source>
        <dbReference type="Proteomes" id="UP000638043"/>
    </source>
</evidence>
<dbReference type="RefSeq" id="WP_229661050.1">
    <property type="nucleotide sequence ID" value="NZ_BMMQ01000001.1"/>
</dbReference>
<dbReference type="Proteomes" id="UP000638043">
    <property type="component" value="Unassembled WGS sequence"/>
</dbReference>
<keyword evidence="2" id="KW-0472">Membrane</keyword>
<dbReference type="SUPFAM" id="SSF54211">
    <property type="entry name" value="Ribosomal protein S5 domain 2-like"/>
    <property type="match status" value="1"/>
</dbReference>
<organism evidence="5 6">
    <name type="scientific">Microbacterium nanhaiense</name>
    <dbReference type="NCBI Taxonomy" id="1301026"/>
    <lineage>
        <taxon>Bacteria</taxon>
        <taxon>Bacillati</taxon>
        <taxon>Actinomycetota</taxon>
        <taxon>Actinomycetes</taxon>
        <taxon>Micrococcales</taxon>
        <taxon>Microbacteriaceae</taxon>
        <taxon>Microbacterium</taxon>
    </lineage>
</organism>
<comment type="caution">
    <text evidence="5">The sequence shown here is derived from an EMBL/GenBank/DDBJ whole genome shotgun (WGS) entry which is preliminary data.</text>
</comment>
<dbReference type="Pfam" id="PF05362">
    <property type="entry name" value="Lon_C"/>
    <property type="match status" value="1"/>
</dbReference>